<keyword evidence="1" id="KW-1133">Transmembrane helix</keyword>
<name>A0ABQ3QX81_9ACTN</name>
<protein>
    <recommendedName>
        <fullName evidence="4">Secreted protein</fullName>
    </recommendedName>
</protein>
<dbReference type="RefSeq" id="WP_189963384.1">
    <property type="nucleotide sequence ID" value="NZ_BMUA01000008.1"/>
</dbReference>
<keyword evidence="3" id="KW-1185">Reference proteome</keyword>
<feature type="transmembrane region" description="Helical" evidence="1">
    <location>
        <begin position="6"/>
        <end position="23"/>
    </location>
</feature>
<dbReference type="EMBL" id="BNDY01000017">
    <property type="protein sequence ID" value="GHI41891.1"/>
    <property type="molecule type" value="Genomic_DNA"/>
</dbReference>
<sequence length="163" mass="17490">MEWGDVPAWAALVLSVGAFIVSLKARGDGRRSADAAATAAEASVRSADAAEAALAHEQSQAQERRLAEAEAARPKVELAIHHLYGTKYRIVNDGQASANAVMVSDRDLPTTQNLSPGVPSSLAAGEGRDFTMAGGWGRPVPPQLFVRWQDQDDWIPLRVPSRY</sequence>
<comment type="caution">
    <text evidence="2">The sequence shown here is derived from an EMBL/GenBank/DDBJ whole genome shotgun (WGS) entry which is preliminary data.</text>
</comment>
<evidence type="ECO:0000313" key="3">
    <source>
        <dbReference type="Proteomes" id="UP001050808"/>
    </source>
</evidence>
<evidence type="ECO:0008006" key="4">
    <source>
        <dbReference type="Google" id="ProtNLM"/>
    </source>
</evidence>
<organism evidence="2 3">
    <name type="scientific">Streptomyces violascens</name>
    <dbReference type="NCBI Taxonomy" id="67381"/>
    <lineage>
        <taxon>Bacteria</taxon>
        <taxon>Bacillati</taxon>
        <taxon>Actinomycetota</taxon>
        <taxon>Actinomycetes</taxon>
        <taxon>Kitasatosporales</taxon>
        <taxon>Streptomycetaceae</taxon>
        <taxon>Streptomyces</taxon>
    </lineage>
</organism>
<evidence type="ECO:0000313" key="2">
    <source>
        <dbReference type="EMBL" id="GHI41891.1"/>
    </source>
</evidence>
<keyword evidence="1" id="KW-0472">Membrane</keyword>
<reference evidence="2" key="1">
    <citation type="submission" date="2024-05" db="EMBL/GenBank/DDBJ databases">
        <title>Whole genome shotgun sequence of Streptomyces violascens NBRC 12920.</title>
        <authorList>
            <person name="Komaki H."/>
            <person name="Tamura T."/>
        </authorList>
    </citation>
    <scope>NUCLEOTIDE SEQUENCE</scope>
    <source>
        <strain evidence="2">NBRC 12920</strain>
    </source>
</reference>
<gene>
    <name evidence="2" type="ORF">Sviol_62990</name>
</gene>
<proteinExistence type="predicted"/>
<keyword evidence="1" id="KW-0812">Transmembrane</keyword>
<evidence type="ECO:0000256" key="1">
    <source>
        <dbReference type="SAM" id="Phobius"/>
    </source>
</evidence>
<dbReference type="Proteomes" id="UP001050808">
    <property type="component" value="Unassembled WGS sequence"/>
</dbReference>
<accession>A0ABQ3QX81</accession>